<keyword evidence="2" id="KW-0732">Signal</keyword>
<dbReference type="EMBL" id="JAGSOG010000270">
    <property type="protein sequence ID" value="MBR7838240.1"/>
    <property type="molecule type" value="Genomic_DNA"/>
</dbReference>
<feature type="transmembrane region" description="Helical" evidence="1">
    <location>
        <begin position="71"/>
        <end position="90"/>
    </location>
</feature>
<evidence type="ECO:0000256" key="1">
    <source>
        <dbReference type="SAM" id="Phobius"/>
    </source>
</evidence>
<feature type="chain" id="PRO_5037566090" evidence="2">
    <location>
        <begin position="30"/>
        <end position="520"/>
    </location>
</feature>
<dbReference type="GO" id="GO:0006790">
    <property type="term" value="P:sulfur compound metabolic process"/>
    <property type="evidence" value="ECO:0007669"/>
    <property type="project" value="TreeGrafter"/>
</dbReference>
<dbReference type="SUPFAM" id="SSF56524">
    <property type="entry name" value="Oxidoreductase molybdopterin-binding domain"/>
    <property type="match status" value="1"/>
</dbReference>
<protein>
    <submittedName>
        <fullName evidence="4">Molybdopterin-dependent oxidoreductase</fullName>
    </submittedName>
</protein>
<dbReference type="GO" id="GO:0020037">
    <property type="term" value="F:heme binding"/>
    <property type="evidence" value="ECO:0007669"/>
    <property type="project" value="TreeGrafter"/>
</dbReference>
<dbReference type="PANTHER" id="PTHR19372">
    <property type="entry name" value="SULFITE REDUCTASE"/>
    <property type="match status" value="1"/>
</dbReference>
<accession>A0A941EV09</accession>
<reference evidence="4" key="1">
    <citation type="submission" date="2021-04" db="EMBL/GenBank/DDBJ databases">
        <title>Genome based classification of Actinospica acidithermotolerans sp. nov., an actinobacterium isolated from an Indonesian hot spring.</title>
        <authorList>
            <person name="Kusuma A.B."/>
            <person name="Putra K.E."/>
            <person name="Nafisah S."/>
            <person name="Loh J."/>
            <person name="Nouioui I."/>
            <person name="Goodfellow M."/>
        </authorList>
    </citation>
    <scope>NUCLEOTIDE SEQUENCE</scope>
    <source>
        <strain evidence="4">CSCA 57</strain>
    </source>
</reference>
<dbReference type="GO" id="GO:0008482">
    <property type="term" value="F:sulfite oxidase activity"/>
    <property type="evidence" value="ECO:0007669"/>
    <property type="project" value="TreeGrafter"/>
</dbReference>
<dbReference type="RefSeq" id="WP_212532701.1">
    <property type="nucleotide sequence ID" value="NZ_JAGSOG010000270.1"/>
</dbReference>
<dbReference type="Pfam" id="PF00174">
    <property type="entry name" value="Oxidored_molyb"/>
    <property type="match status" value="1"/>
</dbReference>
<dbReference type="Gene3D" id="3.90.420.10">
    <property type="entry name" value="Oxidoreductase, molybdopterin-binding domain"/>
    <property type="match status" value="1"/>
</dbReference>
<feature type="signal peptide" evidence="2">
    <location>
        <begin position="1"/>
        <end position="29"/>
    </location>
</feature>
<evidence type="ECO:0000313" key="4">
    <source>
        <dbReference type="EMBL" id="MBR7838240.1"/>
    </source>
</evidence>
<keyword evidence="1" id="KW-1133">Transmembrane helix</keyword>
<dbReference type="Gene3D" id="2.60.40.650">
    <property type="match status" value="1"/>
</dbReference>
<dbReference type="InterPro" id="IPR000572">
    <property type="entry name" value="OxRdtase_Mopterin-bd_dom"/>
</dbReference>
<evidence type="ECO:0000256" key="2">
    <source>
        <dbReference type="SAM" id="SignalP"/>
    </source>
</evidence>
<feature type="transmembrane region" description="Helical" evidence="1">
    <location>
        <begin position="121"/>
        <end position="142"/>
    </location>
</feature>
<dbReference type="PANTHER" id="PTHR19372:SF7">
    <property type="entry name" value="SULFITE OXIDASE, MITOCHONDRIAL"/>
    <property type="match status" value="1"/>
</dbReference>
<keyword evidence="5" id="KW-1185">Reference proteome</keyword>
<dbReference type="Proteomes" id="UP000675781">
    <property type="component" value="Unassembled WGS sequence"/>
</dbReference>
<dbReference type="AlphaFoldDB" id="A0A941EV09"/>
<name>A0A941EV09_9ACTN</name>
<dbReference type="InterPro" id="IPR036374">
    <property type="entry name" value="OxRdtase_Mopterin-bd_sf"/>
</dbReference>
<proteinExistence type="predicted"/>
<feature type="transmembrane region" description="Helical" evidence="1">
    <location>
        <begin position="97"/>
        <end position="115"/>
    </location>
</feature>
<gene>
    <name evidence="4" type="ORF">KDL01_33520</name>
</gene>
<dbReference type="SUPFAM" id="SSF81296">
    <property type="entry name" value="E set domains"/>
    <property type="match status" value="1"/>
</dbReference>
<sequence>MTRWLCGGLIGLVSALAAVAVGELGAALAAQYGAAAPSAPVVAVGEWAIDLSPAWLKEAAIRQFGTHDKTALLTGVYLTIAAVSALAGVLARRHLGAASLCAAGFGLLGLVAAVTRPSAGLGAWFPALLAGVTVVLVLRWLTVLSLRAEASGDASRPEGRRRFLLTLSGVAASGAIGALGGRAWLASRYNAGAARAAVELPEPASPLPEPPAGVHPGVPGLEPFFTPNTARGGFAGFYRVDTALSIPQVDPKSWMLRIHGMVDRPFEISFEDLLRMPLEEHDLTLTCVSNPVGGPYCGNARWLGTPLTPLLRRAGVHAGADQILSTSTDGMTIGTPVEAVLDGRQAMLAVGMNGQALPIEHGFPCRMLVPGLYGYVSATKWVVDLELTTFATDSAYWVNQGWARQAPVKTASRIDLPPAGASVPAGVVTVAGVAWATHRGVAGVEVRVDSGPWSPADLATADTPDTWRMWSFPWRAAPGRHTLTVRCTDGTGTLQTPVNQDVIPDGATGYHSVTVNVVGG</sequence>
<evidence type="ECO:0000259" key="3">
    <source>
        <dbReference type="Pfam" id="PF00174"/>
    </source>
</evidence>
<comment type="caution">
    <text evidence="4">The sequence shown here is derived from an EMBL/GenBank/DDBJ whole genome shotgun (WGS) entry which is preliminary data.</text>
</comment>
<evidence type="ECO:0000313" key="5">
    <source>
        <dbReference type="Proteomes" id="UP000675781"/>
    </source>
</evidence>
<dbReference type="GO" id="GO:0043546">
    <property type="term" value="F:molybdopterin cofactor binding"/>
    <property type="evidence" value="ECO:0007669"/>
    <property type="project" value="TreeGrafter"/>
</dbReference>
<organism evidence="4 5">
    <name type="scientific">Actinospica durhamensis</name>
    <dbReference type="NCBI Taxonomy" id="1508375"/>
    <lineage>
        <taxon>Bacteria</taxon>
        <taxon>Bacillati</taxon>
        <taxon>Actinomycetota</taxon>
        <taxon>Actinomycetes</taxon>
        <taxon>Catenulisporales</taxon>
        <taxon>Actinospicaceae</taxon>
        <taxon>Actinospica</taxon>
    </lineage>
</organism>
<keyword evidence="1" id="KW-0812">Transmembrane</keyword>
<feature type="domain" description="Oxidoreductase molybdopterin-binding" evidence="3">
    <location>
        <begin position="244"/>
        <end position="394"/>
    </location>
</feature>
<dbReference type="InterPro" id="IPR014756">
    <property type="entry name" value="Ig_E-set"/>
</dbReference>
<feature type="transmembrane region" description="Helical" evidence="1">
    <location>
        <begin position="163"/>
        <end position="185"/>
    </location>
</feature>
<keyword evidence="1" id="KW-0472">Membrane</keyword>